<evidence type="ECO:0000313" key="3">
    <source>
        <dbReference type="EMBL" id="CAF4214432.1"/>
    </source>
</evidence>
<sequence length="80" mass="9127">MSKTNNDSHKKSTSVLEKLGQKITNIKTDIADNIERRKNLHNTVSTNQIHCTTRPAATDEPLATEKKFLISFENQLARKY</sequence>
<protein>
    <submittedName>
        <fullName evidence="1">Uncharacterized protein</fullName>
    </submittedName>
</protein>
<dbReference type="EMBL" id="CAJNOV010008237">
    <property type="protein sequence ID" value="CAF1315178.1"/>
    <property type="molecule type" value="Genomic_DNA"/>
</dbReference>
<reference evidence="1" key="1">
    <citation type="submission" date="2021-02" db="EMBL/GenBank/DDBJ databases">
        <authorList>
            <person name="Nowell W R."/>
        </authorList>
    </citation>
    <scope>NUCLEOTIDE SEQUENCE</scope>
</reference>
<dbReference type="Proteomes" id="UP000663866">
    <property type="component" value="Unassembled WGS sequence"/>
</dbReference>
<dbReference type="Proteomes" id="UP000663856">
    <property type="component" value="Unassembled WGS sequence"/>
</dbReference>
<name>A0A815EIE6_9BILA</name>
<evidence type="ECO:0000313" key="4">
    <source>
        <dbReference type="EMBL" id="CAF4441081.1"/>
    </source>
</evidence>
<keyword evidence="6" id="KW-1185">Reference proteome</keyword>
<gene>
    <name evidence="3" type="ORF">BYL167_LOCUS24128</name>
    <name evidence="1" type="ORF">CJN711_LOCUS17637</name>
    <name evidence="4" type="ORF">OVN521_LOCUS37305</name>
    <name evidence="2" type="ORF">WKI299_LOCUS17666</name>
</gene>
<proteinExistence type="predicted"/>
<dbReference type="EMBL" id="CAJOBG010045049">
    <property type="protein sequence ID" value="CAF4441081.1"/>
    <property type="molecule type" value="Genomic_DNA"/>
</dbReference>
<evidence type="ECO:0000313" key="6">
    <source>
        <dbReference type="Proteomes" id="UP000663866"/>
    </source>
</evidence>
<comment type="caution">
    <text evidence="1">The sequence shown here is derived from an EMBL/GenBank/DDBJ whole genome shotgun (WGS) entry which is preliminary data.</text>
</comment>
<evidence type="ECO:0000313" key="1">
    <source>
        <dbReference type="EMBL" id="CAF1315178.1"/>
    </source>
</evidence>
<feature type="non-terminal residue" evidence="1">
    <location>
        <position position="80"/>
    </location>
</feature>
<dbReference type="Proteomes" id="UP000681967">
    <property type="component" value="Unassembled WGS sequence"/>
</dbReference>
<evidence type="ECO:0000313" key="5">
    <source>
        <dbReference type="Proteomes" id="UP000663855"/>
    </source>
</evidence>
<dbReference type="EMBL" id="CAJNRF010007059">
    <property type="protein sequence ID" value="CAF2088356.1"/>
    <property type="molecule type" value="Genomic_DNA"/>
</dbReference>
<dbReference type="AlphaFoldDB" id="A0A815EIE6"/>
<dbReference type="EMBL" id="CAJOBH010019746">
    <property type="protein sequence ID" value="CAF4214432.1"/>
    <property type="molecule type" value="Genomic_DNA"/>
</dbReference>
<accession>A0A815EIE6</accession>
<dbReference type="Proteomes" id="UP000663855">
    <property type="component" value="Unassembled WGS sequence"/>
</dbReference>
<organism evidence="1 5">
    <name type="scientific">Rotaria magnacalcarata</name>
    <dbReference type="NCBI Taxonomy" id="392030"/>
    <lineage>
        <taxon>Eukaryota</taxon>
        <taxon>Metazoa</taxon>
        <taxon>Spiralia</taxon>
        <taxon>Gnathifera</taxon>
        <taxon>Rotifera</taxon>
        <taxon>Eurotatoria</taxon>
        <taxon>Bdelloidea</taxon>
        <taxon>Philodinida</taxon>
        <taxon>Philodinidae</taxon>
        <taxon>Rotaria</taxon>
    </lineage>
</organism>
<evidence type="ECO:0000313" key="2">
    <source>
        <dbReference type="EMBL" id="CAF2088356.1"/>
    </source>
</evidence>